<evidence type="ECO:0000313" key="1">
    <source>
        <dbReference type="EMBL" id="AUM58542.1"/>
    </source>
</evidence>
<name>A0A2I6PFN7_9CAUD</name>
<accession>A0A2I6PFN7</accession>
<proteinExistence type="predicted"/>
<keyword evidence="2" id="KW-1185">Reference proteome</keyword>
<gene>
    <name evidence="1" type="ORF">phiP43_184</name>
</gene>
<organism evidence="1 2">
    <name type="scientific">Proteus phage phiP4-3</name>
    <dbReference type="NCBI Taxonomy" id="2065203"/>
    <lineage>
        <taxon>Viruses</taxon>
        <taxon>Duplodnaviria</taxon>
        <taxon>Heunggongvirae</taxon>
        <taxon>Uroviricota</taxon>
        <taxon>Caudoviricetes</taxon>
        <taxon>Pantevenvirales</taxon>
        <taxon>Straboviridae</taxon>
        <taxon>Bragavirus</taxon>
        <taxon>Bragavirus p43</taxon>
    </lineage>
</organism>
<dbReference type="EMBL" id="MG696114">
    <property type="protein sequence ID" value="AUM58542.1"/>
    <property type="molecule type" value="Genomic_DNA"/>
</dbReference>
<sequence length="190" mass="22371">MSSIKLTDLNIGKKFYIGVSGQNKNVIEYEVVSHWNPSNRSISVLTNNLQVKTVCIDDLGFNGNKNVKAFNMYVDALKFSNTKCEPTMTLDDYEALSAHEKQKFIDSLQKDIPKLLNYCDMHDWYMYWDKEADKGTQRIGQAFVNWLHQNHLNVHNHYQKIVSHEPKLDIWEQKNPDDVYRFIYNFMVQK</sequence>
<reference evidence="1 2" key="1">
    <citation type="submission" date="2017-12" db="EMBL/GenBank/DDBJ databases">
        <title>Complete genome sequence and characterization of bacteriophage phiP4-3 infecting Proteus pennea.</title>
        <authorList>
            <person name="He Y."/>
            <person name="Yang H."/>
        </authorList>
    </citation>
    <scope>NUCLEOTIDE SEQUENCE [LARGE SCALE GENOMIC DNA]</scope>
</reference>
<dbReference type="Proteomes" id="UP000240538">
    <property type="component" value="Segment"/>
</dbReference>
<evidence type="ECO:0000313" key="2">
    <source>
        <dbReference type="Proteomes" id="UP000240538"/>
    </source>
</evidence>
<protein>
    <submittedName>
        <fullName evidence="1">Uncharacterized protein</fullName>
    </submittedName>
</protein>